<dbReference type="EMBL" id="JAODUP010000044">
    <property type="protein sequence ID" value="KAK2165913.1"/>
    <property type="molecule type" value="Genomic_DNA"/>
</dbReference>
<feature type="transmembrane region" description="Helical" evidence="1">
    <location>
        <begin position="43"/>
        <end position="66"/>
    </location>
</feature>
<keyword evidence="1" id="KW-1133">Transmembrane helix</keyword>
<feature type="chain" id="PRO_5041971009" evidence="2">
    <location>
        <begin position="20"/>
        <end position="84"/>
    </location>
</feature>
<gene>
    <name evidence="3" type="ORF">LSH36_44g05031</name>
</gene>
<evidence type="ECO:0000256" key="2">
    <source>
        <dbReference type="SAM" id="SignalP"/>
    </source>
</evidence>
<accession>A0AAD9K8D7</accession>
<keyword evidence="1" id="KW-0472">Membrane</keyword>
<evidence type="ECO:0000313" key="3">
    <source>
        <dbReference type="EMBL" id="KAK2165913.1"/>
    </source>
</evidence>
<keyword evidence="1" id="KW-0812">Transmembrane</keyword>
<reference evidence="3" key="1">
    <citation type="journal article" date="2023" name="Mol. Biol. Evol.">
        <title>Third-Generation Sequencing Reveals the Adaptive Role of the Epigenome in Three Deep-Sea Polychaetes.</title>
        <authorList>
            <person name="Perez M."/>
            <person name="Aroh O."/>
            <person name="Sun Y."/>
            <person name="Lan Y."/>
            <person name="Juniper S.K."/>
            <person name="Young C.R."/>
            <person name="Angers B."/>
            <person name="Qian P.Y."/>
        </authorList>
    </citation>
    <scope>NUCLEOTIDE SEQUENCE</scope>
    <source>
        <strain evidence="3">P08H-3</strain>
    </source>
</reference>
<organism evidence="3 4">
    <name type="scientific">Paralvinella palmiformis</name>
    <dbReference type="NCBI Taxonomy" id="53620"/>
    <lineage>
        <taxon>Eukaryota</taxon>
        <taxon>Metazoa</taxon>
        <taxon>Spiralia</taxon>
        <taxon>Lophotrochozoa</taxon>
        <taxon>Annelida</taxon>
        <taxon>Polychaeta</taxon>
        <taxon>Sedentaria</taxon>
        <taxon>Canalipalpata</taxon>
        <taxon>Terebellida</taxon>
        <taxon>Terebelliformia</taxon>
        <taxon>Alvinellidae</taxon>
        <taxon>Paralvinella</taxon>
    </lineage>
</organism>
<keyword evidence="2" id="KW-0732">Signal</keyword>
<dbReference type="Proteomes" id="UP001208570">
    <property type="component" value="Unassembled WGS sequence"/>
</dbReference>
<proteinExistence type="predicted"/>
<keyword evidence="4" id="KW-1185">Reference proteome</keyword>
<sequence length="84" mass="9180">MKFTLGLLALANAFYLISSQNVTIIENDVKKVSILNQDEVETGLFLLVAVCFILLLAVIILLANYIGAKSELKKLQQKNLASVA</sequence>
<evidence type="ECO:0000256" key="1">
    <source>
        <dbReference type="SAM" id="Phobius"/>
    </source>
</evidence>
<feature type="signal peptide" evidence="2">
    <location>
        <begin position="1"/>
        <end position="19"/>
    </location>
</feature>
<evidence type="ECO:0000313" key="4">
    <source>
        <dbReference type="Proteomes" id="UP001208570"/>
    </source>
</evidence>
<protein>
    <submittedName>
        <fullName evidence="3">Uncharacterized protein</fullName>
    </submittedName>
</protein>
<name>A0AAD9K8D7_9ANNE</name>
<comment type="caution">
    <text evidence="3">The sequence shown here is derived from an EMBL/GenBank/DDBJ whole genome shotgun (WGS) entry which is preliminary data.</text>
</comment>
<dbReference type="AlphaFoldDB" id="A0AAD9K8D7"/>